<keyword evidence="4" id="KW-1133">Transmembrane helix</keyword>
<dbReference type="KEGG" id="pma:Pro_1214"/>
<keyword evidence="4" id="KW-0812">Transmembrane</keyword>
<evidence type="ECO:0000313" key="7">
    <source>
        <dbReference type="Proteomes" id="UP000001420"/>
    </source>
</evidence>
<sequence length="368" mass="41414">MSDIPTMPSIAKVIPRQCFTRQTSKSLAYLFRSILIQVIVVAIGLTIPYTPSMSLVWIIYALVSGTTAMGFWVIAHECGHGAFSNNRRLETVIGYFLHTILLVPYFSWQRSHSVHHRFTNHITEGETHVPLVIGGNGISEQAGGEEEIAFSRSIGKVAFGAMQLLMHLIIGWPAYLLAGKTGGPKYGMSNHFWPREPFSKKLWPSTWSKKVWKSDCGIAVVLIILFNWAWSFGIASVLTMYVGPLLVVNCWLVVYTWLHHTDSDVPHLGEEDFSFMRGAFLSIDRPYGKILDFLHHHIGSTHVIHHIAPTIPHYHAIEATRAIKKAFPKVYLFNPTPIHKALWSVASNCVAVKADGQSSRYLWEKNLN</sequence>
<dbReference type="EMBL" id="AE017126">
    <property type="protein sequence ID" value="AAQ00259.1"/>
    <property type="molecule type" value="Genomic_DNA"/>
</dbReference>
<dbReference type="GO" id="GO:0006629">
    <property type="term" value="P:lipid metabolic process"/>
    <property type="evidence" value="ECO:0007669"/>
    <property type="project" value="InterPro"/>
</dbReference>
<dbReference type="STRING" id="167539.Pro_1214"/>
<evidence type="ECO:0000256" key="2">
    <source>
        <dbReference type="ARBA" id="ARBA00008749"/>
    </source>
</evidence>
<reference evidence="6 7" key="1">
    <citation type="journal article" date="2003" name="Proc. Natl. Acad. Sci. U.S.A.">
        <title>Genome sequence of the cyanobacterium Prochlorococcus marinus SS120, a nearly minimal oxyphototrophic genome.</title>
        <authorList>
            <person name="Dufresne A."/>
            <person name="Salanoubat M."/>
            <person name="Partensky F."/>
            <person name="Artiguenave F."/>
            <person name="Axmann I.M."/>
            <person name="Barbe V."/>
            <person name="Duprat S."/>
            <person name="Galperin M.Y."/>
            <person name="Koonin E.V."/>
            <person name="Le Gall F."/>
            <person name="Makarova K.S."/>
            <person name="Ostrowski M."/>
            <person name="Oztas S."/>
            <person name="Robert C."/>
            <person name="Rogozin I.B."/>
            <person name="Scanlan D.J."/>
            <person name="Tandeau de Marsac N."/>
            <person name="Weissenbach J."/>
            <person name="Wincker P."/>
            <person name="Wolf Y.I."/>
            <person name="Hess W.R."/>
        </authorList>
    </citation>
    <scope>NUCLEOTIDE SEQUENCE [LARGE SCALE GENOMIC DNA]</scope>
    <source>
        <strain evidence="7">SARG / CCMP1375 / SS120</strain>
    </source>
</reference>
<keyword evidence="3" id="KW-0408">Iron</keyword>
<feature type="transmembrane region" description="Helical" evidence="4">
    <location>
        <begin position="216"/>
        <end position="235"/>
    </location>
</feature>
<dbReference type="PANTHER" id="PTHR32100">
    <property type="entry name" value="OMEGA-6 FATTY ACID DESATURASE, CHLOROPLASTIC"/>
    <property type="match status" value="1"/>
</dbReference>
<dbReference type="AlphaFoldDB" id="Q7VB84"/>
<feature type="domain" description="Fatty acid desaturase" evidence="5">
    <location>
        <begin position="56"/>
        <end position="332"/>
    </location>
</feature>
<evidence type="ECO:0000259" key="5">
    <source>
        <dbReference type="Pfam" id="PF00487"/>
    </source>
</evidence>
<dbReference type="PATRIC" id="fig|167539.5.peg.1273"/>
<dbReference type="CDD" id="cd03507">
    <property type="entry name" value="Delta12-FADS-like"/>
    <property type="match status" value="1"/>
</dbReference>
<feature type="transmembrane region" description="Helical" evidence="4">
    <location>
        <begin position="87"/>
        <end position="108"/>
    </location>
</feature>
<accession>Q7VB84</accession>
<keyword evidence="7" id="KW-1185">Reference proteome</keyword>
<dbReference type="InterPro" id="IPR005804">
    <property type="entry name" value="FA_desaturase_dom"/>
</dbReference>
<comment type="cofactor">
    <cofactor evidence="1">
        <name>Fe(2+)</name>
        <dbReference type="ChEBI" id="CHEBI:29033"/>
    </cofactor>
</comment>
<evidence type="ECO:0000256" key="1">
    <source>
        <dbReference type="ARBA" id="ARBA00001954"/>
    </source>
</evidence>
<dbReference type="Proteomes" id="UP000001420">
    <property type="component" value="Chromosome"/>
</dbReference>
<feature type="transmembrane region" description="Helical" evidence="4">
    <location>
        <begin position="55"/>
        <end position="75"/>
    </location>
</feature>
<dbReference type="GO" id="GO:0016491">
    <property type="term" value="F:oxidoreductase activity"/>
    <property type="evidence" value="ECO:0007669"/>
    <property type="project" value="InterPro"/>
</dbReference>
<dbReference type="InterPro" id="IPR012171">
    <property type="entry name" value="Fatty_acid_desaturase"/>
</dbReference>
<organism evidence="6 7">
    <name type="scientific">Prochlorococcus marinus (strain SARG / CCMP1375 / SS120)</name>
    <dbReference type="NCBI Taxonomy" id="167539"/>
    <lineage>
        <taxon>Bacteria</taxon>
        <taxon>Bacillati</taxon>
        <taxon>Cyanobacteriota</taxon>
        <taxon>Cyanophyceae</taxon>
        <taxon>Synechococcales</taxon>
        <taxon>Prochlorococcaceae</taxon>
        <taxon>Prochlorococcus</taxon>
    </lineage>
</organism>
<dbReference type="RefSeq" id="WP_011125366.1">
    <property type="nucleotide sequence ID" value="NC_005042.1"/>
</dbReference>
<dbReference type="OrthoDB" id="9769653at2"/>
<feature type="transmembrane region" description="Helical" evidence="4">
    <location>
        <begin position="157"/>
        <end position="178"/>
    </location>
</feature>
<gene>
    <name evidence="6" type="primary">desA</name>
    <name evidence="6" type="ordered locus">Pro_1214</name>
</gene>
<dbReference type="Pfam" id="PF00487">
    <property type="entry name" value="FA_desaturase"/>
    <property type="match status" value="1"/>
</dbReference>
<dbReference type="eggNOG" id="COG3239">
    <property type="taxonomic scope" value="Bacteria"/>
</dbReference>
<evidence type="ECO:0000256" key="3">
    <source>
        <dbReference type="ARBA" id="ARBA00023004"/>
    </source>
</evidence>
<dbReference type="EnsemblBacteria" id="AAQ00259">
    <property type="protein sequence ID" value="AAQ00259"/>
    <property type="gene ID" value="Pro_1214"/>
</dbReference>
<proteinExistence type="inferred from homology"/>
<protein>
    <submittedName>
        <fullName evidence="6">Fatty acid desaturase</fullName>
    </submittedName>
</protein>
<evidence type="ECO:0000256" key="4">
    <source>
        <dbReference type="SAM" id="Phobius"/>
    </source>
</evidence>
<keyword evidence="4" id="KW-0472">Membrane</keyword>
<name>Q7VB84_PROMA</name>
<evidence type="ECO:0000313" key="6">
    <source>
        <dbReference type="EMBL" id="AAQ00259.1"/>
    </source>
</evidence>
<comment type="similarity">
    <text evidence="2">Belongs to the fatty acid desaturase type 2 family.</text>
</comment>
<feature type="transmembrane region" description="Helical" evidence="4">
    <location>
        <begin position="29"/>
        <end position="49"/>
    </location>
</feature>
<dbReference type="HOGENOM" id="CLU_033094_0_0_3"/>